<feature type="transmembrane region" description="Helical" evidence="4">
    <location>
        <begin position="56"/>
        <end position="72"/>
    </location>
</feature>
<dbReference type="CDD" id="cd02440">
    <property type="entry name" value="AdoMet_MTases"/>
    <property type="match status" value="1"/>
</dbReference>
<keyword evidence="4" id="KW-0472">Membrane</keyword>
<evidence type="ECO:0000256" key="2">
    <source>
        <dbReference type="ARBA" id="ARBA00022679"/>
    </source>
</evidence>
<dbReference type="PANTHER" id="PTHR13610">
    <property type="entry name" value="METHYLTRANSFERASE DOMAIN-CONTAINING PROTEIN"/>
    <property type="match status" value="1"/>
</dbReference>
<evidence type="ECO:0000313" key="6">
    <source>
        <dbReference type="Proteomes" id="UP000252884"/>
    </source>
</evidence>
<dbReference type="EMBL" id="QPJK01000010">
    <property type="protein sequence ID" value="RCW66790.1"/>
    <property type="molecule type" value="Genomic_DNA"/>
</dbReference>
<keyword evidence="1" id="KW-0489">Methyltransferase</keyword>
<dbReference type="PANTHER" id="PTHR13610:SF9">
    <property type="entry name" value="FI06469P"/>
    <property type="match status" value="1"/>
</dbReference>
<evidence type="ECO:0000256" key="1">
    <source>
        <dbReference type="ARBA" id="ARBA00022603"/>
    </source>
</evidence>
<keyword evidence="4" id="KW-0812">Transmembrane</keyword>
<keyword evidence="2" id="KW-0808">Transferase</keyword>
<evidence type="ECO:0000256" key="4">
    <source>
        <dbReference type="SAM" id="Phobius"/>
    </source>
</evidence>
<proteinExistence type="predicted"/>
<reference evidence="5 6" key="1">
    <citation type="submission" date="2018-07" db="EMBL/GenBank/DDBJ databases">
        <title>Genomic Encyclopedia of Type Strains, Phase IV (KMG-IV): sequencing the most valuable type-strain genomes for metagenomic binning, comparative biology and taxonomic classification.</title>
        <authorList>
            <person name="Goeker M."/>
        </authorList>
    </citation>
    <scope>NUCLEOTIDE SEQUENCE [LARGE SCALE GENOMIC DNA]</scope>
    <source>
        <strain evidence="5 6">DSM 21634</strain>
    </source>
</reference>
<dbReference type="InterPro" id="IPR026170">
    <property type="entry name" value="FAM173A/B"/>
</dbReference>
<dbReference type="InterPro" id="IPR029063">
    <property type="entry name" value="SAM-dependent_MTases_sf"/>
</dbReference>
<accession>A0A368XFP0</accession>
<evidence type="ECO:0008006" key="7">
    <source>
        <dbReference type="Google" id="ProtNLM"/>
    </source>
</evidence>
<keyword evidence="4" id="KW-1133">Transmembrane helix</keyword>
<dbReference type="GO" id="GO:0016279">
    <property type="term" value="F:protein-lysine N-methyltransferase activity"/>
    <property type="evidence" value="ECO:0007669"/>
    <property type="project" value="InterPro"/>
</dbReference>
<dbReference type="AlphaFoldDB" id="A0A368XFP0"/>
<dbReference type="SUPFAM" id="SSF53335">
    <property type="entry name" value="S-adenosyl-L-methionine-dependent methyltransferases"/>
    <property type="match status" value="1"/>
</dbReference>
<organism evidence="5 6">
    <name type="scientific">Pseudorhodoferax soli</name>
    <dbReference type="NCBI Taxonomy" id="545864"/>
    <lineage>
        <taxon>Bacteria</taxon>
        <taxon>Pseudomonadati</taxon>
        <taxon>Pseudomonadota</taxon>
        <taxon>Betaproteobacteria</taxon>
        <taxon>Burkholderiales</taxon>
        <taxon>Comamonadaceae</taxon>
    </lineage>
</organism>
<keyword evidence="6" id="KW-1185">Reference proteome</keyword>
<dbReference type="Gene3D" id="3.40.50.150">
    <property type="entry name" value="Vaccinia Virus protein VP39"/>
    <property type="match status" value="1"/>
</dbReference>
<evidence type="ECO:0000313" key="5">
    <source>
        <dbReference type="EMBL" id="RCW66790.1"/>
    </source>
</evidence>
<sequence length="244" mass="26790">MPRLPWPLPAVLAWALAWGLYRALQGLGWTPWLALLLASAAGVLASVLGSSLWRRALIALGFPLAVLLSNAAHWPAWAWLLPLALLALVYPLNAWRDAPLFPTPANALQGLADRAPLPAGARVLDAGCGLGHGLQALHWTYPQAELHGVEWSWPLRLACALRCPWAQVRQGDMWRADWRPCALVYLFQRPESMARAVAKAEAELSPGAWLVSLEFEATALRPTARLQGADGRPVWLYQLPFTRA</sequence>
<feature type="transmembrane region" description="Helical" evidence="4">
    <location>
        <begin position="29"/>
        <end position="49"/>
    </location>
</feature>
<name>A0A368XFP0_9BURK</name>
<dbReference type="Proteomes" id="UP000252884">
    <property type="component" value="Unassembled WGS sequence"/>
</dbReference>
<evidence type="ECO:0000256" key="3">
    <source>
        <dbReference type="ARBA" id="ARBA00022691"/>
    </source>
</evidence>
<dbReference type="OrthoDB" id="5611641at2"/>
<protein>
    <recommendedName>
        <fullName evidence="7">Methyltransferase family protein</fullName>
    </recommendedName>
</protein>
<keyword evidence="3" id="KW-0949">S-adenosyl-L-methionine</keyword>
<gene>
    <name evidence="5" type="ORF">DES41_110155</name>
</gene>
<comment type="caution">
    <text evidence="5">The sequence shown here is derived from an EMBL/GenBank/DDBJ whole genome shotgun (WGS) entry which is preliminary data.</text>
</comment>
<dbReference type="GO" id="GO:0032259">
    <property type="term" value="P:methylation"/>
    <property type="evidence" value="ECO:0007669"/>
    <property type="project" value="UniProtKB-KW"/>
</dbReference>
<dbReference type="RefSeq" id="WP_114471298.1">
    <property type="nucleotide sequence ID" value="NZ_QPJK01000010.1"/>
</dbReference>